<protein>
    <submittedName>
        <fullName evidence="1">Uncharacterized protein</fullName>
    </submittedName>
</protein>
<sequence>MSNDRRRTLFIILSCTCSVALHYINYSHWKSDHQSRQNPSWPGSHGDEDTAVVRLVKNHQRLPGGQYRRAGPGSATTPEVVGSKIPRRHHFCRGP</sequence>
<dbReference type="EMBL" id="CM055753">
    <property type="protein sequence ID" value="KAJ7991548.1"/>
    <property type="molecule type" value="Genomic_DNA"/>
</dbReference>
<reference evidence="1" key="1">
    <citation type="submission" date="2021-05" db="EMBL/GenBank/DDBJ databases">
        <authorList>
            <person name="Pan Q."/>
            <person name="Jouanno E."/>
            <person name="Zahm M."/>
            <person name="Klopp C."/>
            <person name="Cabau C."/>
            <person name="Louis A."/>
            <person name="Berthelot C."/>
            <person name="Parey E."/>
            <person name="Roest Crollius H."/>
            <person name="Montfort J."/>
            <person name="Robinson-Rechavi M."/>
            <person name="Bouchez O."/>
            <person name="Lampietro C."/>
            <person name="Lopez Roques C."/>
            <person name="Donnadieu C."/>
            <person name="Postlethwait J."/>
            <person name="Bobe J."/>
            <person name="Dillon D."/>
            <person name="Chandos A."/>
            <person name="von Hippel F."/>
            <person name="Guiguen Y."/>
        </authorList>
    </citation>
    <scope>NUCLEOTIDE SEQUENCE</scope>
    <source>
        <strain evidence="1">YG-Jan2019</strain>
    </source>
</reference>
<accession>A0ACC2FJS1</accession>
<gene>
    <name evidence="1" type="ORF">DPEC_G00285020</name>
</gene>
<name>A0ACC2FJS1_DALPE</name>
<dbReference type="Proteomes" id="UP001157502">
    <property type="component" value="Chromosome 26"/>
</dbReference>
<organism evidence="1 2">
    <name type="scientific">Dallia pectoralis</name>
    <name type="common">Alaska blackfish</name>
    <dbReference type="NCBI Taxonomy" id="75939"/>
    <lineage>
        <taxon>Eukaryota</taxon>
        <taxon>Metazoa</taxon>
        <taxon>Chordata</taxon>
        <taxon>Craniata</taxon>
        <taxon>Vertebrata</taxon>
        <taxon>Euteleostomi</taxon>
        <taxon>Actinopterygii</taxon>
        <taxon>Neopterygii</taxon>
        <taxon>Teleostei</taxon>
        <taxon>Protacanthopterygii</taxon>
        <taxon>Esociformes</taxon>
        <taxon>Umbridae</taxon>
        <taxon>Dallia</taxon>
    </lineage>
</organism>
<evidence type="ECO:0000313" key="1">
    <source>
        <dbReference type="EMBL" id="KAJ7991548.1"/>
    </source>
</evidence>
<keyword evidence="2" id="KW-1185">Reference proteome</keyword>
<evidence type="ECO:0000313" key="2">
    <source>
        <dbReference type="Proteomes" id="UP001157502"/>
    </source>
</evidence>
<proteinExistence type="predicted"/>
<comment type="caution">
    <text evidence="1">The sequence shown here is derived from an EMBL/GenBank/DDBJ whole genome shotgun (WGS) entry which is preliminary data.</text>
</comment>